<dbReference type="Pfam" id="PF00703">
    <property type="entry name" value="Glyco_hydro_2"/>
    <property type="match status" value="1"/>
</dbReference>
<dbReference type="InterPro" id="IPR050347">
    <property type="entry name" value="Bact_Beta-galactosidase"/>
</dbReference>
<organism evidence="10 11">
    <name type="scientific">Turicibacter faecis</name>
    <dbReference type="NCBI Taxonomy" id="2963365"/>
    <lineage>
        <taxon>Bacteria</taxon>
        <taxon>Bacillati</taxon>
        <taxon>Bacillota</taxon>
        <taxon>Erysipelotrichia</taxon>
        <taxon>Erysipelotrichales</taxon>
        <taxon>Turicibacteraceae</taxon>
        <taxon>Turicibacter</taxon>
    </lineage>
</organism>
<dbReference type="SUPFAM" id="SSF74650">
    <property type="entry name" value="Galactose mutarotase-like"/>
    <property type="match status" value="1"/>
</dbReference>
<name>A0ABN6ZG72_9FIRM</name>
<comment type="similarity">
    <text evidence="2 8">Belongs to the glycosyl hydrolase 2 family.</text>
</comment>
<dbReference type="EC" id="3.2.1.23" evidence="3 8"/>
<evidence type="ECO:0000256" key="7">
    <source>
        <dbReference type="ARBA" id="ARBA00032230"/>
    </source>
</evidence>
<dbReference type="Pfam" id="PF16353">
    <property type="entry name" value="LacZ_4"/>
    <property type="match status" value="1"/>
</dbReference>
<dbReference type="Pfam" id="PF02837">
    <property type="entry name" value="Glyco_hydro_2_N"/>
    <property type="match status" value="1"/>
</dbReference>
<evidence type="ECO:0000313" key="10">
    <source>
        <dbReference type="EMBL" id="BEH90371.1"/>
    </source>
</evidence>
<dbReference type="InterPro" id="IPR006104">
    <property type="entry name" value="Glyco_hydro_2_N"/>
</dbReference>
<evidence type="ECO:0000256" key="5">
    <source>
        <dbReference type="ARBA" id="ARBA00022801"/>
    </source>
</evidence>
<dbReference type="InterPro" id="IPR036156">
    <property type="entry name" value="Beta-gal/glucu_dom_sf"/>
</dbReference>
<feature type="domain" description="Beta galactosidase small chain/" evidence="9">
    <location>
        <begin position="735"/>
        <end position="1008"/>
    </location>
</feature>
<evidence type="ECO:0000259" key="9">
    <source>
        <dbReference type="SMART" id="SM01038"/>
    </source>
</evidence>
<comment type="catalytic activity">
    <reaction evidence="1 8">
        <text>Hydrolysis of terminal non-reducing beta-D-galactose residues in beta-D-galactosides.</text>
        <dbReference type="EC" id="3.2.1.23"/>
    </reaction>
</comment>
<dbReference type="InterPro" id="IPR017853">
    <property type="entry name" value="GH"/>
</dbReference>
<accession>A0ABN6ZG72</accession>
<evidence type="ECO:0000256" key="4">
    <source>
        <dbReference type="ARBA" id="ARBA00013303"/>
    </source>
</evidence>
<dbReference type="InterPro" id="IPR006103">
    <property type="entry name" value="Glyco_hydro_2_cat"/>
</dbReference>
<reference evidence="10" key="1">
    <citation type="journal article" date="2024" name="Int. J. Syst. Evol. Microbiol.">
        <title>Turicibacter faecis sp. nov., isolated from faeces of heart failure mouse model.</title>
        <authorList>
            <person name="Imamura Y."/>
            <person name="Motooka D."/>
            <person name="Nakajima Y."/>
            <person name="Ito S."/>
            <person name="Kitakaze M."/>
            <person name="Iida T."/>
            <person name="Nakamura S."/>
        </authorList>
    </citation>
    <scope>NUCLEOTIDE SEQUENCE</scope>
    <source>
        <strain evidence="10">TC023</strain>
    </source>
</reference>
<evidence type="ECO:0000256" key="1">
    <source>
        <dbReference type="ARBA" id="ARBA00001412"/>
    </source>
</evidence>
<dbReference type="InterPro" id="IPR006101">
    <property type="entry name" value="Glyco_hydro_2"/>
</dbReference>
<dbReference type="InterPro" id="IPR011013">
    <property type="entry name" value="Gal_mutarotase_sf_dom"/>
</dbReference>
<dbReference type="Pfam" id="PF02929">
    <property type="entry name" value="Bgal_small_N"/>
    <property type="match status" value="1"/>
</dbReference>
<dbReference type="InterPro" id="IPR004199">
    <property type="entry name" value="B-gal_small/dom_5"/>
</dbReference>
<dbReference type="PROSITE" id="PS00608">
    <property type="entry name" value="GLYCOSYL_HYDROL_F2_2"/>
    <property type="match status" value="1"/>
</dbReference>
<dbReference type="SUPFAM" id="SSF51445">
    <property type="entry name" value="(Trans)glycosidases"/>
    <property type="match status" value="1"/>
</dbReference>
<dbReference type="SMART" id="SM01038">
    <property type="entry name" value="Bgal_small_N"/>
    <property type="match status" value="1"/>
</dbReference>
<dbReference type="Gene3D" id="2.60.120.260">
    <property type="entry name" value="Galactose-binding domain-like"/>
    <property type="match status" value="1"/>
</dbReference>
<protein>
    <recommendedName>
        <fullName evidence="4 8">Beta-galactosidase</fullName>
        <ecNumber evidence="3 8">3.2.1.23</ecNumber>
    </recommendedName>
    <alternativeName>
        <fullName evidence="7 8">Lactase</fullName>
    </alternativeName>
</protein>
<gene>
    <name evidence="10" type="primary">lacZ</name>
    <name evidence="10" type="ORF">T23_04730</name>
</gene>
<dbReference type="InterPro" id="IPR008979">
    <property type="entry name" value="Galactose-bd-like_sf"/>
</dbReference>
<dbReference type="InterPro" id="IPR023232">
    <property type="entry name" value="Glyco_hydro_2_AS"/>
</dbReference>
<evidence type="ECO:0000313" key="11">
    <source>
        <dbReference type="Proteomes" id="UP001432099"/>
    </source>
</evidence>
<dbReference type="PRINTS" id="PR00132">
    <property type="entry name" value="GLHYDRLASE2"/>
</dbReference>
<dbReference type="Proteomes" id="UP001432099">
    <property type="component" value="Chromosome"/>
</dbReference>
<dbReference type="SUPFAM" id="SSF49785">
    <property type="entry name" value="Galactose-binding domain-like"/>
    <property type="match status" value="1"/>
</dbReference>
<dbReference type="Gene3D" id="2.70.98.10">
    <property type="match status" value="1"/>
</dbReference>
<sequence>MQEMKDIYGLLTDPTVFEVNRLKPHSDHRYYETLDEARRQESMKWRHDLNGEWLFNYSENLDSRPIGFETLDGDCSQFDKIQVPGHIQLQGYDKPHYVNTQYPWDGHEELKPPYIPTKYNPTASYVTYFEVPKEWDGQKVCISFQGVETAFNVWCNGTYVGYSEDSFTPSEFDLTEVINREGQNKLAVQVYKWSTGSWLEDQDFWRLSGIFRDVYLYTTPKTHIEDLFVKTPLHHNYQDATVEVDFTVSGEEATITANLMDANHQVAASGMCHVVDGRARLTLQVENAQLWSAEHPYLYQLELEVKVNNQVVEAICQRVGIREFKMINKIMHINGKRVVFRGVNRHEFSATYGRSVTREEMEWDVKFLKAHNFNSVRTSHYPNASYFYELCDEYGLYVIDETNLETHGTWQRMGAVECKDVTIPNGRPEFLEIILDRAKSMLERDKNHPSIVIWSCGNESYGGENLYKMSQYFRERDETRLVHYEGVFWDRRFNETSDMESRMYAKVEEIKEFLDNQPTKPFILCEYTHAMGNSNGGMDRYIALEDEYDMYQGGFIWDYIDQALWSKDRNGNPYLAFGGDFGDQPTDYNFCVNGIIYADRTISPKIQAIKGAYQPFMIEVKGSGAEIYNKHCFTDLNEYVIKWQVEEGDVVVVKGETEASLAPLTRGFIELGIDVLPSAHEQVVTVSIHQKEATLYAEAGHEVAFGQQVIEPTQKENISREIKSFTIAEGDVNVGINGDGFEVIFAKNLGRIVSLKYDGVEYIHQPNLSLMPSFWRASTDNDRGNQAPIRMAQWKLASLYAFHESMDIHRHEDGLEVIFNYNLNTMPISHAMVTYFINSYGQIRVTMKYDGVKGLPNMFKFGMDLAIPADFDTLTWRGFGPDETYADREFGARLGTFTNKVADNVAQYVIPQACGNHTGVRFATVTNELGQGLRISGDVPLSLSALPYSAHELEAAYHHYELPLVHKTVLSINLKEMGVGGDDSWGARPEPCFEIPADQSYEYSFTIEAVRP</sequence>
<dbReference type="InterPro" id="IPR006102">
    <property type="entry name" value="Ig-like_GH2"/>
</dbReference>
<dbReference type="InterPro" id="IPR023230">
    <property type="entry name" value="Glyco_hydro_2_CS"/>
</dbReference>
<dbReference type="SUPFAM" id="SSF49303">
    <property type="entry name" value="beta-Galactosidase/glucuronidase domain"/>
    <property type="match status" value="2"/>
</dbReference>
<dbReference type="PANTHER" id="PTHR46323">
    <property type="entry name" value="BETA-GALACTOSIDASE"/>
    <property type="match status" value="1"/>
</dbReference>
<evidence type="ECO:0000256" key="2">
    <source>
        <dbReference type="ARBA" id="ARBA00007401"/>
    </source>
</evidence>
<dbReference type="EMBL" id="AP028127">
    <property type="protein sequence ID" value="BEH90371.1"/>
    <property type="molecule type" value="Genomic_DNA"/>
</dbReference>
<evidence type="ECO:0000256" key="6">
    <source>
        <dbReference type="ARBA" id="ARBA00023295"/>
    </source>
</evidence>
<dbReference type="InterPro" id="IPR014718">
    <property type="entry name" value="GH-type_carb-bd"/>
</dbReference>
<dbReference type="Gene3D" id="3.20.20.80">
    <property type="entry name" value="Glycosidases"/>
    <property type="match status" value="1"/>
</dbReference>
<evidence type="ECO:0000256" key="3">
    <source>
        <dbReference type="ARBA" id="ARBA00012756"/>
    </source>
</evidence>
<keyword evidence="5 8" id="KW-0378">Hydrolase</keyword>
<keyword evidence="6 8" id="KW-0326">Glycosidase</keyword>
<keyword evidence="11" id="KW-1185">Reference proteome</keyword>
<dbReference type="InterPro" id="IPR032312">
    <property type="entry name" value="LacZ_4"/>
</dbReference>
<evidence type="ECO:0000256" key="8">
    <source>
        <dbReference type="RuleBase" id="RU361154"/>
    </source>
</evidence>
<dbReference type="PANTHER" id="PTHR46323:SF2">
    <property type="entry name" value="BETA-GALACTOSIDASE"/>
    <property type="match status" value="1"/>
</dbReference>
<dbReference type="PROSITE" id="PS00719">
    <property type="entry name" value="GLYCOSYL_HYDROL_F2_1"/>
    <property type="match status" value="1"/>
</dbReference>
<proteinExistence type="inferred from homology"/>
<dbReference type="Gene3D" id="2.60.40.10">
    <property type="entry name" value="Immunoglobulins"/>
    <property type="match status" value="2"/>
</dbReference>
<dbReference type="InterPro" id="IPR013783">
    <property type="entry name" value="Ig-like_fold"/>
</dbReference>
<dbReference type="Pfam" id="PF02836">
    <property type="entry name" value="Glyco_hydro_2_C"/>
    <property type="match status" value="1"/>
</dbReference>